<dbReference type="EMBL" id="CP000352">
    <property type="protein sequence ID" value="ADC45144.1"/>
    <property type="molecule type" value="Genomic_DNA"/>
</dbReference>
<dbReference type="AlphaFoldDB" id="D3DXX4"/>
<keyword evidence="2" id="KW-1185">Reference proteome</keyword>
<proteinExistence type="predicted"/>
<sequence>MEFGGLDETVDSENFGSEFRFIHR</sequence>
<reference evidence="2" key="1">
    <citation type="journal article" date="2010" name="PLoS ONE">
        <title>The complete genome sequence of Cupriavidus metallidurans strain CH34, a master survivalist in harsh and anthropogenic environments.</title>
        <authorList>
            <person name="Janssen P.J."/>
            <person name="Van Houdt R."/>
            <person name="Moors H."/>
            <person name="Monsieurs P."/>
            <person name="Morin N."/>
            <person name="Michaux A."/>
            <person name="Benotmane M.A."/>
            <person name="Leys N."/>
            <person name="Vallaeys T."/>
            <person name="Lapidus A."/>
            <person name="Monchy S."/>
            <person name="Medigue C."/>
            <person name="Taghavi S."/>
            <person name="McCorkle S."/>
            <person name="Dunn J."/>
            <person name="van der Lelie D."/>
            <person name="Mergeay M."/>
        </authorList>
    </citation>
    <scope>NUCLEOTIDE SEQUENCE [LARGE SCALE GENOMIC DNA]</scope>
    <source>
        <strain evidence="2">ATCC 43123 / DSM 2839 / NBRC 102507 / CH34</strain>
    </source>
</reference>
<name>D3DXX4_CUPMC</name>
<protein>
    <submittedName>
        <fullName evidence="1">Uncharacterized protein</fullName>
    </submittedName>
</protein>
<dbReference type="Proteomes" id="UP000002429">
    <property type="component" value="Chromosome"/>
</dbReference>
<accession>D3DXX4</accession>
<dbReference type="HOGENOM" id="CLU_3421142_0_0_4"/>
<evidence type="ECO:0000313" key="1">
    <source>
        <dbReference type="EMBL" id="ADC45144.1"/>
    </source>
</evidence>
<gene>
    <name evidence="1" type="ordered locus">Rmet_6537</name>
</gene>
<dbReference type="KEGG" id="rme:Rmet_6537"/>
<evidence type="ECO:0000313" key="2">
    <source>
        <dbReference type="Proteomes" id="UP000002429"/>
    </source>
</evidence>
<organism evidence="1 2">
    <name type="scientific">Cupriavidus metallidurans (strain ATCC 43123 / DSM 2839 / NBRC 102507 / CH34)</name>
    <name type="common">Ralstonia metallidurans</name>
    <dbReference type="NCBI Taxonomy" id="266264"/>
    <lineage>
        <taxon>Bacteria</taxon>
        <taxon>Pseudomonadati</taxon>
        <taxon>Pseudomonadota</taxon>
        <taxon>Betaproteobacteria</taxon>
        <taxon>Burkholderiales</taxon>
        <taxon>Burkholderiaceae</taxon>
        <taxon>Cupriavidus</taxon>
    </lineage>
</organism>